<protein>
    <submittedName>
        <fullName evidence="2">Uncharacterized protein</fullName>
    </submittedName>
</protein>
<dbReference type="EMBL" id="JARBHB010000006">
    <property type="protein sequence ID" value="KAJ8881462.1"/>
    <property type="molecule type" value="Genomic_DNA"/>
</dbReference>
<comment type="caution">
    <text evidence="2">The sequence shown here is derived from an EMBL/GenBank/DDBJ whole genome shotgun (WGS) entry which is preliminary data.</text>
</comment>
<name>A0ABQ9HAV9_9NEOP</name>
<feature type="region of interest" description="Disordered" evidence="1">
    <location>
        <begin position="48"/>
        <end position="67"/>
    </location>
</feature>
<evidence type="ECO:0000313" key="3">
    <source>
        <dbReference type="Proteomes" id="UP001159363"/>
    </source>
</evidence>
<accession>A0ABQ9HAV9</accession>
<sequence length="272" mass="30251">MWVIEVNMDGAGMKGQGKLEIPEKTHRPGIIRHDSHLRKSVWSSARIKGRGKREIPEKTGRSAASSGTVLTCENPETVRLPPRRTRFNPRPIHTGFSQEVIVPIDAVDRRVFSGTSHFPRPFIPGLLHTHLASLSSALMTSKSRVEGSRVVCLGSTVKDLGSRILGFMFWLNGQDSWVLGQGSRFLGLRSRVLVLGFWVKGLVTGMDSRSRVKVKVTWIQHSGRCVRGNSKTGQLYEELAVTCFRIIVKRHERCATARAVHVPADRNTANAN</sequence>
<evidence type="ECO:0000256" key="1">
    <source>
        <dbReference type="SAM" id="MobiDB-lite"/>
    </source>
</evidence>
<keyword evidence="3" id="KW-1185">Reference proteome</keyword>
<organism evidence="2 3">
    <name type="scientific">Dryococelus australis</name>
    <dbReference type="NCBI Taxonomy" id="614101"/>
    <lineage>
        <taxon>Eukaryota</taxon>
        <taxon>Metazoa</taxon>
        <taxon>Ecdysozoa</taxon>
        <taxon>Arthropoda</taxon>
        <taxon>Hexapoda</taxon>
        <taxon>Insecta</taxon>
        <taxon>Pterygota</taxon>
        <taxon>Neoptera</taxon>
        <taxon>Polyneoptera</taxon>
        <taxon>Phasmatodea</taxon>
        <taxon>Verophasmatodea</taxon>
        <taxon>Anareolatae</taxon>
        <taxon>Phasmatidae</taxon>
        <taxon>Eurycanthinae</taxon>
        <taxon>Dryococelus</taxon>
    </lineage>
</organism>
<dbReference type="Proteomes" id="UP001159363">
    <property type="component" value="Chromosome 5"/>
</dbReference>
<evidence type="ECO:0000313" key="2">
    <source>
        <dbReference type="EMBL" id="KAJ8881462.1"/>
    </source>
</evidence>
<reference evidence="2 3" key="1">
    <citation type="submission" date="2023-02" db="EMBL/GenBank/DDBJ databases">
        <title>LHISI_Scaffold_Assembly.</title>
        <authorList>
            <person name="Stuart O.P."/>
            <person name="Cleave R."/>
            <person name="Magrath M.J.L."/>
            <person name="Mikheyev A.S."/>
        </authorList>
    </citation>
    <scope>NUCLEOTIDE SEQUENCE [LARGE SCALE GENOMIC DNA]</scope>
    <source>
        <strain evidence="2">Daus_M_001</strain>
        <tissue evidence="2">Leg muscle</tissue>
    </source>
</reference>
<gene>
    <name evidence="2" type="ORF">PR048_017943</name>
</gene>
<proteinExistence type="predicted"/>